<accession>A0A6I4IIL7</accession>
<keyword evidence="2" id="KW-1185">Reference proteome</keyword>
<organism evidence="1 2">
    <name type="scientific">Flavobacterium profundi</name>
    <dbReference type="NCBI Taxonomy" id="1774945"/>
    <lineage>
        <taxon>Bacteria</taxon>
        <taxon>Pseudomonadati</taxon>
        <taxon>Bacteroidota</taxon>
        <taxon>Flavobacteriia</taxon>
        <taxon>Flavobacteriales</taxon>
        <taxon>Flavobacteriaceae</taxon>
        <taxon>Flavobacterium</taxon>
    </lineage>
</organism>
<sequence>MDLENIKLDFYEGFEGEDEIRLYANSKDVFFKPNRKTNLYGDFIEIQLKQNENGIVFFSIWDGYFLPIISEILSNIENDVLPQFIINYKTVEGWVWNNEPELIVKDEMNWFIEKIQSTILNKDDNFKNKFWNIESITNLHLYLQFVKEKDLELRISKE</sequence>
<protein>
    <submittedName>
        <fullName evidence="1">Uncharacterized protein</fullName>
    </submittedName>
</protein>
<dbReference type="RefSeq" id="WP_140997812.1">
    <property type="nucleotide sequence ID" value="NZ_VDCZ01000006.1"/>
</dbReference>
<evidence type="ECO:0000313" key="2">
    <source>
        <dbReference type="Proteomes" id="UP000431264"/>
    </source>
</evidence>
<gene>
    <name evidence="1" type="ORF">GOQ30_09715</name>
</gene>
<dbReference type="AlphaFoldDB" id="A0A6I4IIL7"/>
<dbReference type="EMBL" id="WQLW01000006">
    <property type="protein sequence ID" value="MVO09434.1"/>
    <property type="molecule type" value="Genomic_DNA"/>
</dbReference>
<dbReference type="Proteomes" id="UP000431264">
    <property type="component" value="Unassembled WGS sequence"/>
</dbReference>
<name>A0A6I4IIL7_9FLAO</name>
<comment type="caution">
    <text evidence="1">The sequence shown here is derived from an EMBL/GenBank/DDBJ whole genome shotgun (WGS) entry which is preliminary data.</text>
</comment>
<reference evidence="2" key="1">
    <citation type="submission" date="2019-05" db="EMBL/GenBank/DDBJ databases">
        <title>Flavobacterium profundi sp. nov., isolated from a deep-sea seamount.</title>
        <authorList>
            <person name="Zhang D.-C."/>
        </authorList>
    </citation>
    <scope>NUCLEOTIDE SEQUENCE [LARGE SCALE GENOMIC DNA]</scope>
    <source>
        <strain evidence="2">TP390</strain>
    </source>
</reference>
<dbReference type="OrthoDB" id="1361833at2"/>
<evidence type="ECO:0000313" key="1">
    <source>
        <dbReference type="EMBL" id="MVO09434.1"/>
    </source>
</evidence>
<proteinExistence type="predicted"/>